<reference evidence="2 3" key="1">
    <citation type="submission" date="2019-03" db="EMBL/GenBank/DDBJ databases">
        <title>Genomic Encyclopedia of Type Strains, Phase IV (KMG-IV): sequencing the most valuable type-strain genomes for metagenomic binning, comparative biology and taxonomic classification.</title>
        <authorList>
            <person name="Goeker M."/>
        </authorList>
    </citation>
    <scope>NUCLEOTIDE SEQUENCE [LARGE SCALE GENOMIC DNA]</scope>
    <source>
        <strain evidence="2 3">DSM 102969</strain>
    </source>
</reference>
<evidence type="ECO:0000256" key="1">
    <source>
        <dbReference type="SAM" id="MobiDB-lite"/>
    </source>
</evidence>
<dbReference type="AlphaFoldDB" id="A0A4R6RBA1"/>
<accession>A0A4R6RBA1</accession>
<proteinExistence type="predicted"/>
<dbReference type="Proteomes" id="UP000294547">
    <property type="component" value="Unassembled WGS sequence"/>
</dbReference>
<organism evidence="2 3">
    <name type="scientific">Oharaeibacter diazotrophicus</name>
    <dbReference type="NCBI Taxonomy" id="1920512"/>
    <lineage>
        <taxon>Bacteria</taxon>
        <taxon>Pseudomonadati</taxon>
        <taxon>Pseudomonadota</taxon>
        <taxon>Alphaproteobacteria</taxon>
        <taxon>Hyphomicrobiales</taxon>
        <taxon>Pleomorphomonadaceae</taxon>
        <taxon>Oharaeibacter</taxon>
    </lineage>
</organism>
<evidence type="ECO:0000313" key="3">
    <source>
        <dbReference type="Proteomes" id="UP000294547"/>
    </source>
</evidence>
<evidence type="ECO:0000313" key="2">
    <source>
        <dbReference type="EMBL" id="TDP83319.1"/>
    </source>
</evidence>
<name>A0A4R6RBA1_9HYPH</name>
<dbReference type="RefSeq" id="WP_126538166.1">
    <property type="nucleotide sequence ID" value="NZ_BSPM01000009.1"/>
</dbReference>
<comment type="caution">
    <text evidence="2">The sequence shown here is derived from an EMBL/GenBank/DDBJ whole genome shotgun (WGS) entry which is preliminary data.</text>
</comment>
<protein>
    <submittedName>
        <fullName evidence="2">Uncharacterized protein</fullName>
    </submittedName>
</protein>
<keyword evidence="3" id="KW-1185">Reference proteome</keyword>
<feature type="region of interest" description="Disordered" evidence="1">
    <location>
        <begin position="1"/>
        <end position="61"/>
    </location>
</feature>
<sequence length="61" mass="6813">MQSEFGDRGERQEQQQQGVRSDLERQYQAIGISAVSAAASMTRAPKKAPRPVSTDMPQYED</sequence>
<gene>
    <name evidence="2" type="ORF">EDD54_3281</name>
</gene>
<dbReference type="EMBL" id="SNXY01000009">
    <property type="protein sequence ID" value="TDP83319.1"/>
    <property type="molecule type" value="Genomic_DNA"/>
</dbReference>
<feature type="compositionally biased region" description="Basic and acidic residues" evidence="1">
    <location>
        <begin position="1"/>
        <end position="13"/>
    </location>
</feature>